<dbReference type="InterPro" id="IPR039424">
    <property type="entry name" value="SBP_5"/>
</dbReference>
<keyword evidence="1" id="KW-0732">Signal</keyword>
<dbReference type="InterPro" id="IPR030678">
    <property type="entry name" value="Peptide/Ni-bd"/>
</dbReference>
<dbReference type="Pfam" id="PF00496">
    <property type="entry name" value="SBP_bac_5"/>
    <property type="match status" value="1"/>
</dbReference>
<evidence type="ECO:0000313" key="3">
    <source>
        <dbReference type="EMBL" id="SDK98812.1"/>
    </source>
</evidence>
<feature type="signal peptide" evidence="1">
    <location>
        <begin position="1"/>
        <end position="21"/>
    </location>
</feature>
<evidence type="ECO:0000313" key="4">
    <source>
        <dbReference type="Proteomes" id="UP000199202"/>
    </source>
</evidence>
<dbReference type="Gene3D" id="3.40.190.10">
    <property type="entry name" value="Periplasmic binding protein-like II"/>
    <property type="match status" value="1"/>
</dbReference>
<dbReference type="CDD" id="cd08506">
    <property type="entry name" value="PBP2_clavulanate_OppA2"/>
    <property type="match status" value="1"/>
</dbReference>
<dbReference type="GO" id="GO:0042597">
    <property type="term" value="C:periplasmic space"/>
    <property type="evidence" value="ECO:0007669"/>
    <property type="project" value="UniProtKB-ARBA"/>
</dbReference>
<dbReference type="STRING" id="633440.SAMN05421869_1212"/>
<feature type="domain" description="Solute-binding protein family 5" evidence="2">
    <location>
        <begin position="110"/>
        <end position="503"/>
    </location>
</feature>
<keyword evidence="4" id="KW-1185">Reference proteome</keyword>
<gene>
    <name evidence="3" type="ORF">SAMN05421869_1212</name>
</gene>
<evidence type="ECO:0000256" key="1">
    <source>
        <dbReference type="SAM" id="SignalP"/>
    </source>
</evidence>
<dbReference type="RefSeq" id="WP_176993580.1">
    <property type="nucleotide sequence ID" value="NZ_FNDJ01000021.1"/>
</dbReference>
<dbReference type="PIRSF" id="PIRSF002741">
    <property type="entry name" value="MppA"/>
    <property type="match status" value="1"/>
</dbReference>
<reference evidence="3 4" key="1">
    <citation type="submission" date="2016-10" db="EMBL/GenBank/DDBJ databases">
        <authorList>
            <person name="de Groot N.N."/>
        </authorList>
    </citation>
    <scope>NUCLEOTIDE SEQUENCE [LARGE SCALE GENOMIC DNA]</scope>
    <source>
        <strain evidence="3 4">CGMCC 4.6533</strain>
    </source>
</reference>
<dbReference type="Gene3D" id="3.10.105.10">
    <property type="entry name" value="Dipeptide-binding Protein, Domain 3"/>
    <property type="match status" value="1"/>
</dbReference>
<dbReference type="GO" id="GO:0043190">
    <property type="term" value="C:ATP-binding cassette (ABC) transporter complex"/>
    <property type="evidence" value="ECO:0007669"/>
    <property type="project" value="InterPro"/>
</dbReference>
<feature type="chain" id="PRO_5038972900" evidence="1">
    <location>
        <begin position="22"/>
        <end position="589"/>
    </location>
</feature>
<evidence type="ECO:0000259" key="2">
    <source>
        <dbReference type="Pfam" id="PF00496"/>
    </source>
</evidence>
<dbReference type="AlphaFoldDB" id="A0A1G9GDX0"/>
<protein>
    <submittedName>
        <fullName evidence="3">Peptide/nickel transport system substrate-binding protein</fullName>
    </submittedName>
</protein>
<accession>A0A1G9GDX0</accession>
<dbReference type="PROSITE" id="PS51257">
    <property type="entry name" value="PROKAR_LIPOPROTEIN"/>
    <property type="match status" value="1"/>
</dbReference>
<dbReference type="PANTHER" id="PTHR30290">
    <property type="entry name" value="PERIPLASMIC BINDING COMPONENT OF ABC TRANSPORTER"/>
    <property type="match status" value="1"/>
</dbReference>
<name>A0A1G9GDX0_9ACTN</name>
<proteinExistence type="predicted"/>
<dbReference type="GO" id="GO:1904680">
    <property type="term" value="F:peptide transmembrane transporter activity"/>
    <property type="evidence" value="ECO:0007669"/>
    <property type="project" value="TreeGrafter"/>
</dbReference>
<dbReference type="EMBL" id="FNDJ01000021">
    <property type="protein sequence ID" value="SDK98812.1"/>
    <property type="molecule type" value="Genomic_DNA"/>
</dbReference>
<dbReference type="PANTHER" id="PTHR30290:SF83">
    <property type="entry name" value="ABC TRANSPORTER SUBSTRATE-BINDING PROTEIN"/>
    <property type="match status" value="1"/>
</dbReference>
<dbReference type="InterPro" id="IPR000914">
    <property type="entry name" value="SBP_5_dom"/>
</dbReference>
<dbReference type="Proteomes" id="UP000199202">
    <property type="component" value="Unassembled WGS sequence"/>
</dbReference>
<dbReference type="SUPFAM" id="SSF53850">
    <property type="entry name" value="Periplasmic binding protein-like II"/>
    <property type="match status" value="1"/>
</dbReference>
<sequence>MRRKHALAGAATAALALVLSACGGGGGGTQQPASSGSGDAAAAQPVFNAGLTQVWNPSTKKGGTLKAAHPADWDSLDPGDTYYGFSINFGRFYWRTLTMYKPGPGPEGNTVVPDLAEGLGTPSSDGKTWTYKLKSGLKFEDGTAITAKDVAYAVARSFDKETFAHGPSYLNELLEWPKDFKGVYKSPDMDYSSAVEAPDDSTVVFHLKKPFASMDYVVQMPMTAPVPKAKDTGAKYREHVISSGPYKFETNQAGKSFSLVRNDQWDPKTDPYRPALPDRIEVQLNVNADDLDNQLIAGDIQLDVNGTGVQPAALGRLLPDPALKARTDNPTIPRLWYVSVIPYNKPLDNIECRKAVQYAADRVANQTAFGGELAGGEIATNVMPPAIVGQEKFDLYPSPGNKGDLTKAKAALAACGQPNGFSTTMTYRADRPKEKALAEAMEQALARVGIKLTLKGFPGSSYFSEYAGNVDYVKKNGIGLAAHGWGSDWPDGYGFMQAIVDSRTIRDAGNYNLSVMNPEVDKLIDQASSELDETARAKLWVDVDKKVMEDASILPVVWAKTLLLRGKGLTNVAYNEGQSMYDYVMLGVE</sequence>
<organism evidence="3 4">
    <name type="scientific">Nonomuraea jiangxiensis</name>
    <dbReference type="NCBI Taxonomy" id="633440"/>
    <lineage>
        <taxon>Bacteria</taxon>
        <taxon>Bacillati</taxon>
        <taxon>Actinomycetota</taxon>
        <taxon>Actinomycetes</taxon>
        <taxon>Streptosporangiales</taxon>
        <taxon>Streptosporangiaceae</taxon>
        <taxon>Nonomuraea</taxon>
    </lineage>
</organism>
<dbReference type="GO" id="GO:0015833">
    <property type="term" value="P:peptide transport"/>
    <property type="evidence" value="ECO:0007669"/>
    <property type="project" value="TreeGrafter"/>
</dbReference>